<reference evidence="3" key="1">
    <citation type="submission" date="2022-12" db="EMBL/GenBank/DDBJ databases">
        <title>Paraconexibacter alkalitolerans sp. nov. and Baekduia alba sp. nov., isolated from soil and emended description of the genera Paraconexibacter (Chun et al., 2020) and Baekduia (An et al., 2020).</title>
        <authorList>
            <person name="Vieira S."/>
            <person name="Huber K.J."/>
            <person name="Geppert A."/>
            <person name="Wolf J."/>
            <person name="Neumann-Schaal M."/>
            <person name="Muesken M."/>
            <person name="Overmann J."/>
        </authorList>
    </citation>
    <scope>NUCLEOTIDE SEQUENCE</scope>
    <source>
        <strain evidence="3">AEG42_29</strain>
    </source>
</reference>
<evidence type="ECO:0000256" key="1">
    <source>
        <dbReference type="SAM" id="MobiDB-lite"/>
    </source>
</evidence>
<feature type="domain" description="FAS1-like dehydratase" evidence="2">
    <location>
        <begin position="12"/>
        <end position="130"/>
    </location>
</feature>
<evidence type="ECO:0000259" key="2">
    <source>
        <dbReference type="Pfam" id="PF13452"/>
    </source>
</evidence>
<sequence>MSAPSDIATPDVGFVVDSVSFPIEEGKLREFAIASGGDPDAVLAAGVLPPTFAAVAAHWRDQAAMVRVLQLDIRRVVVGGSEWEYGAPAWIGDRLTGDRVVTDVAVKSSGMLILTLTTTLRREDGEVAVTQRDTVIQVPPKGSPGGLALRSGDLAQGARSPRSVGS</sequence>
<organism evidence="3">
    <name type="scientific">Paraconexibacter sp. AEG42_29</name>
    <dbReference type="NCBI Taxonomy" id="2997339"/>
    <lineage>
        <taxon>Bacteria</taxon>
        <taxon>Bacillati</taxon>
        <taxon>Actinomycetota</taxon>
        <taxon>Thermoleophilia</taxon>
        <taxon>Solirubrobacterales</taxon>
        <taxon>Paraconexibacteraceae</taxon>
        <taxon>Paraconexibacter</taxon>
    </lineage>
</organism>
<dbReference type="InterPro" id="IPR029069">
    <property type="entry name" value="HotDog_dom_sf"/>
</dbReference>
<dbReference type="AlphaFoldDB" id="A0AAU7ARB1"/>
<dbReference type="InterPro" id="IPR039569">
    <property type="entry name" value="FAS1-like_DH_region"/>
</dbReference>
<dbReference type="SUPFAM" id="SSF54637">
    <property type="entry name" value="Thioesterase/thiol ester dehydrase-isomerase"/>
    <property type="match status" value="1"/>
</dbReference>
<feature type="region of interest" description="Disordered" evidence="1">
    <location>
        <begin position="139"/>
        <end position="166"/>
    </location>
</feature>
<evidence type="ECO:0000313" key="3">
    <source>
        <dbReference type="EMBL" id="XAY04031.1"/>
    </source>
</evidence>
<name>A0AAU7ARB1_9ACTN</name>
<gene>
    <name evidence="3" type="ORF">DSM112329_00857</name>
</gene>
<dbReference type="Pfam" id="PF13452">
    <property type="entry name" value="FAS1_DH_region"/>
    <property type="match status" value="1"/>
</dbReference>
<dbReference type="RefSeq" id="WP_354700577.1">
    <property type="nucleotide sequence ID" value="NZ_CP114014.1"/>
</dbReference>
<accession>A0AAU7ARB1</accession>
<protein>
    <recommendedName>
        <fullName evidence="2">FAS1-like dehydratase domain-containing protein</fullName>
    </recommendedName>
</protein>
<dbReference type="KEGG" id="parq:DSM112329_00857"/>
<dbReference type="EMBL" id="CP114014">
    <property type="protein sequence ID" value="XAY04031.1"/>
    <property type="molecule type" value="Genomic_DNA"/>
</dbReference>
<dbReference type="Gene3D" id="3.10.129.10">
    <property type="entry name" value="Hotdog Thioesterase"/>
    <property type="match status" value="1"/>
</dbReference>
<proteinExistence type="predicted"/>